<feature type="compositionally biased region" description="Basic and acidic residues" evidence="1">
    <location>
        <begin position="276"/>
        <end position="291"/>
    </location>
</feature>
<feature type="compositionally biased region" description="Low complexity" evidence="1">
    <location>
        <begin position="1105"/>
        <end position="1124"/>
    </location>
</feature>
<feature type="compositionally biased region" description="Gly residues" evidence="1">
    <location>
        <begin position="417"/>
        <end position="438"/>
    </location>
</feature>
<feature type="compositionally biased region" description="Polar residues" evidence="1">
    <location>
        <begin position="60"/>
        <end position="69"/>
    </location>
</feature>
<feature type="region of interest" description="Disordered" evidence="1">
    <location>
        <begin position="1447"/>
        <end position="1483"/>
    </location>
</feature>
<feature type="compositionally biased region" description="Polar residues" evidence="1">
    <location>
        <begin position="730"/>
        <end position="747"/>
    </location>
</feature>
<evidence type="ECO:0000256" key="1">
    <source>
        <dbReference type="SAM" id="MobiDB-lite"/>
    </source>
</evidence>
<accession>A0A8X7T721</accession>
<feature type="compositionally biased region" description="Polar residues" evidence="1">
    <location>
        <begin position="499"/>
        <end position="511"/>
    </location>
</feature>
<evidence type="ECO:0000313" key="2">
    <source>
        <dbReference type="EMBL" id="KAE8271256.1"/>
    </source>
</evidence>
<feature type="compositionally biased region" description="Polar residues" evidence="1">
    <location>
        <begin position="1450"/>
        <end position="1460"/>
    </location>
</feature>
<gene>
    <name evidence="2" type="ORF">A4X09_0g1070</name>
</gene>
<dbReference type="EMBL" id="LWDG02000023">
    <property type="protein sequence ID" value="KAE8271256.1"/>
    <property type="molecule type" value="Genomic_DNA"/>
</dbReference>
<feature type="compositionally biased region" description="Low complexity" evidence="1">
    <location>
        <begin position="537"/>
        <end position="585"/>
    </location>
</feature>
<feature type="compositionally biased region" description="Polar residues" evidence="1">
    <location>
        <begin position="861"/>
        <end position="872"/>
    </location>
</feature>
<keyword evidence="3" id="KW-1185">Reference proteome</keyword>
<organism evidence="2 3">
    <name type="scientific">Tilletia walkeri</name>
    <dbReference type="NCBI Taxonomy" id="117179"/>
    <lineage>
        <taxon>Eukaryota</taxon>
        <taxon>Fungi</taxon>
        <taxon>Dikarya</taxon>
        <taxon>Basidiomycota</taxon>
        <taxon>Ustilaginomycotina</taxon>
        <taxon>Exobasidiomycetes</taxon>
        <taxon>Tilletiales</taxon>
        <taxon>Tilletiaceae</taxon>
        <taxon>Tilletia</taxon>
    </lineage>
</organism>
<reference evidence="2" key="1">
    <citation type="submission" date="2016-04" db="EMBL/GenBank/DDBJ databases">
        <authorList>
            <person name="Nguyen H.D."/>
            <person name="Samba Siva P."/>
            <person name="Cullis J."/>
            <person name="Levesque C.A."/>
            <person name="Hambleton S."/>
        </authorList>
    </citation>
    <scope>NUCLEOTIDE SEQUENCE</scope>
    <source>
        <strain evidence="2">DAOMC 236422</strain>
    </source>
</reference>
<feature type="compositionally biased region" description="Low complexity" evidence="1">
    <location>
        <begin position="672"/>
        <end position="682"/>
    </location>
</feature>
<feature type="compositionally biased region" description="Low complexity" evidence="1">
    <location>
        <begin position="1299"/>
        <end position="1334"/>
    </location>
</feature>
<reference evidence="2" key="2">
    <citation type="journal article" date="2019" name="IMA Fungus">
        <title>Genome sequencing and comparison of five Tilletia species to identify candidate genes for the detection of regulated species infecting wheat.</title>
        <authorList>
            <person name="Nguyen H.D.T."/>
            <person name="Sultana T."/>
            <person name="Kesanakurti P."/>
            <person name="Hambleton S."/>
        </authorList>
    </citation>
    <scope>NUCLEOTIDE SEQUENCE</scope>
    <source>
        <strain evidence="2">DAOMC 236422</strain>
    </source>
</reference>
<feature type="compositionally biased region" description="Low complexity" evidence="1">
    <location>
        <begin position="240"/>
        <end position="253"/>
    </location>
</feature>
<feature type="compositionally biased region" description="Gly residues" evidence="1">
    <location>
        <begin position="1000"/>
        <end position="1009"/>
    </location>
</feature>
<feature type="compositionally biased region" description="Polar residues" evidence="1">
    <location>
        <begin position="96"/>
        <end position="115"/>
    </location>
</feature>
<feature type="region of interest" description="Disordered" evidence="1">
    <location>
        <begin position="847"/>
        <end position="1236"/>
    </location>
</feature>
<feature type="compositionally biased region" description="Polar residues" evidence="1">
    <location>
        <begin position="1351"/>
        <end position="1366"/>
    </location>
</feature>
<feature type="compositionally biased region" description="Low complexity" evidence="1">
    <location>
        <begin position="935"/>
        <end position="963"/>
    </location>
</feature>
<feature type="compositionally biased region" description="Gly residues" evidence="1">
    <location>
        <begin position="848"/>
        <end position="858"/>
    </location>
</feature>
<feature type="compositionally biased region" description="Polar residues" evidence="1">
    <location>
        <begin position="149"/>
        <end position="160"/>
    </location>
</feature>
<feature type="compositionally biased region" description="Basic and acidic residues" evidence="1">
    <location>
        <begin position="446"/>
        <end position="460"/>
    </location>
</feature>
<feature type="compositionally biased region" description="Basic and acidic residues" evidence="1">
    <location>
        <begin position="1074"/>
        <end position="1083"/>
    </location>
</feature>
<feature type="compositionally biased region" description="Low complexity" evidence="1">
    <location>
        <begin position="201"/>
        <end position="225"/>
    </location>
</feature>
<feature type="region of interest" description="Disordered" evidence="1">
    <location>
        <begin position="1"/>
        <end position="165"/>
    </location>
</feature>
<evidence type="ECO:0000313" key="3">
    <source>
        <dbReference type="Proteomes" id="UP000078113"/>
    </source>
</evidence>
<feature type="compositionally biased region" description="Low complexity" evidence="1">
    <location>
        <begin position="1463"/>
        <end position="1482"/>
    </location>
</feature>
<protein>
    <submittedName>
        <fullName evidence="2">Uncharacterized protein</fullName>
    </submittedName>
</protein>
<comment type="caution">
    <text evidence="2">The sequence shown here is derived from an EMBL/GenBank/DDBJ whole genome shotgun (WGS) entry which is preliminary data.</text>
</comment>
<dbReference type="Proteomes" id="UP000078113">
    <property type="component" value="Unassembled WGS sequence"/>
</dbReference>
<feature type="compositionally biased region" description="Basic and acidic residues" evidence="1">
    <location>
        <begin position="480"/>
        <end position="490"/>
    </location>
</feature>
<feature type="compositionally biased region" description="Pro residues" evidence="1">
    <location>
        <begin position="15"/>
        <end position="27"/>
    </location>
</feature>
<feature type="compositionally biased region" description="Polar residues" evidence="1">
    <location>
        <begin position="611"/>
        <end position="621"/>
    </location>
</feature>
<name>A0A8X7T721_9BASI</name>
<feature type="compositionally biased region" description="Low complexity" evidence="1">
    <location>
        <begin position="695"/>
        <end position="722"/>
    </location>
</feature>
<feature type="compositionally biased region" description="Low complexity" evidence="1">
    <location>
        <begin position="518"/>
        <end position="530"/>
    </location>
</feature>
<feature type="compositionally biased region" description="Low complexity" evidence="1">
    <location>
        <begin position="789"/>
        <end position="801"/>
    </location>
</feature>
<feature type="compositionally biased region" description="Polar residues" evidence="1">
    <location>
        <begin position="964"/>
        <end position="986"/>
    </location>
</feature>
<feature type="compositionally biased region" description="Low complexity" evidence="1">
    <location>
        <begin position="117"/>
        <end position="127"/>
    </location>
</feature>
<proteinExistence type="predicted"/>
<feature type="compositionally biased region" description="Low complexity" evidence="1">
    <location>
        <begin position="135"/>
        <end position="148"/>
    </location>
</feature>
<feature type="compositionally biased region" description="Low complexity" evidence="1">
    <location>
        <begin position="912"/>
        <end position="924"/>
    </location>
</feature>
<feature type="compositionally biased region" description="Low complexity" evidence="1">
    <location>
        <begin position="1010"/>
        <end position="1039"/>
    </location>
</feature>
<sequence length="1631" mass="162323">MSAHAASAQHLPRMPTHPPPPAPPPKRVPSYTIQDGGSSSSSSSWNHQYSASPVRDRLNAPSSRRTSGRASADEGDDHFTDADSVYGDPNEPIPSPNLSSSRNASGSGPGQTLIQTAAAAVAAASSAGGMPARQSSYSSSSSSHSGSSPRQSVDSPTSPTFGAARPFSVSSSIWAGKGALHPSTAANRRRAGAPPMPPLPHAALVSAAEAVAVPSPSASTSAARTAQKDSRSSQLNQSHSTPQSPYSLPSPLSDEFNSGPPRHSFESSSMYSYMDDDTRAGHGNSPREWRTTDSQGSPIPPMPPLPAAVEGRKGSMPTINAGNTSSSTLSAPSAAALNAFRNRGLRPPPIPSSNARRPLLSYAEAEAQEEEELSAVLREEDAVGGPAANKRLSAMGPKLKKNAPAPWELGADDDGDIGPGRPSGTGSAGTGGGGGGGSFNPFSKRPSTDIRDRDSSDVRRGGLPQPSSKDQNTTNFFGRPSRDYGSHKYEQPGADSEYTDSNSNTTSSGFRTSFGDGSASTANTASNASRSRTKSISSAAAAGVLKGLGLGSSSSGGAPPGMPMGIPAAYSNSGSNNSIGPPSGSGATGSVSAPSSVGKKSKFVKALRLGNSVSSGTTAPATNAGAVGPNRDSQANASLDDPRRTNPSSAYRGSGSTGLSHDESAATSPAYPHSISSGSHPHSAIHSHSHGHLPSQTSTHQTQSQGQGHQSHSHSHTTQQQQPQAKAGRTSVSAPQSPISYSPRSATSPPLPPLMSHSHSSAIRQSGDDGVMMSPSSASAGGGGGGGQRSSSSTTAHTSSSVGPGLKTLMLQPPRSGSIVGSPGAVGGPGVGGTMNVGGVAPVWRSGTGDGFGGGGGPLTSLANGDRSSVSTPGEDDWRKPMTLSPRTTSLGMGTGPGSGAGPFSPVGGGPSSSASAGSGFGRSRMPTSPTASRLGSIAASSTGSSASGTLGPSSGISASDSSQTITEFNQSFASTSSRGGLNSATKVGLERYASPPPVGGAGGGGMGGVAPSAAGALGLTAPSSAADQSEEQAQAASTGEGGQGPSLGNFPRPGQAEGVPYKLISLQEARANQAREREERNARAVRAKGGPGPGPSSVAMTNGPPFSDSSMASSNSNSNSIPSGMARSQSNPSGGGLPLSASQSHVGMGPQDDYGESHQHAGPHGAIAGGKVIKNKKSGGFLRMFNKDRSGDAPPVPGQRNGSVEEGRGVTSLGDEESRRSSARGSNGMGIPPPPKFMVSPDVSARGSNSSSGLGGGLGVGGGGGGGGLSVAVPALKLRPMSSMLSGFSADLLDPTLSEAGSSSASNSTRINVTTSSLGSTGAGSGAATMTMSPTASKSPTLLSPVEATHPNSRSTSMTSFTSGAASEDAKGSIVGGRIGKDPSNTLQASRQTSVSSAGGSGSVSPKQTLRVDRAGTSDAAMSRRTSDATNAFDSQAVQYANGGLAATASPTSSESGPTFPNPSGSLSNSSSSNSNNVVSGPQPAWKIRAQELEGKIMEYAAELAELRNTYFTAAAAAELAAAGGLGLIGEEDAEMGGAGSTTPSANPAGVSPVNGTPSREYTALPGTNDSSAPVIPACAMCGCLCAEQRRQQALNAAAILKGISVLDRGRAIKPGLVQSSRFGSYALRS</sequence>
<feature type="compositionally biased region" description="Polar residues" evidence="1">
    <location>
        <begin position="465"/>
        <end position="476"/>
    </location>
</feature>
<feature type="region of interest" description="Disordered" evidence="1">
    <location>
        <begin position="1299"/>
        <end position="1431"/>
    </location>
</feature>
<feature type="compositionally biased region" description="Polar residues" evidence="1">
    <location>
        <begin position="1384"/>
        <end position="1394"/>
    </location>
</feature>
<feature type="compositionally biased region" description="Gly residues" evidence="1">
    <location>
        <begin position="893"/>
        <end position="911"/>
    </location>
</feature>
<feature type="region of interest" description="Disordered" evidence="1">
    <location>
        <begin position="180"/>
        <end position="809"/>
    </location>
</feature>
<feature type="compositionally biased region" description="Low complexity" evidence="1">
    <location>
        <begin position="323"/>
        <end position="339"/>
    </location>
</feature>